<evidence type="ECO:0000313" key="1">
    <source>
        <dbReference type="EMBL" id="TLH59484.1"/>
    </source>
</evidence>
<reference evidence="1 2" key="1">
    <citation type="submission" date="2018-01" db="EMBL/GenBank/DDBJ databases">
        <title>Comparative genomics of Mycobacterium mucogenicum and Mycobacterium neoaurum clade members emphasizing tRNA and non-coding RNA.</title>
        <authorList>
            <person name="Behra P.R.K."/>
            <person name="Pettersson B.M.F."/>
            <person name="Das S."/>
            <person name="Dasgupta S."/>
            <person name="Kirsebom L.A."/>
        </authorList>
    </citation>
    <scope>NUCLEOTIDE SEQUENCE [LARGE SCALE GENOMIC DNA]</scope>
    <source>
        <strain evidence="1 2">DSM 45104</strain>
    </source>
</reference>
<protein>
    <submittedName>
        <fullName evidence="1">Uncharacterized protein</fullName>
    </submittedName>
</protein>
<dbReference type="Proteomes" id="UP000309984">
    <property type="component" value="Unassembled WGS sequence"/>
</dbReference>
<accession>A0A7I7ZTQ6</accession>
<dbReference type="AlphaFoldDB" id="A0A7I7ZTQ6"/>
<dbReference type="PANTHER" id="PTHR34107:SF4">
    <property type="entry name" value="SLL1222 PROTEIN"/>
    <property type="match status" value="1"/>
</dbReference>
<comment type="caution">
    <text evidence="1">The sequence shown here is derived from an EMBL/GenBank/DDBJ whole genome shotgun (WGS) entry which is preliminary data.</text>
</comment>
<dbReference type="InterPro" id="IPR011335">
    <property type="entry name" value="Restrct_endonuc-II-like"/>
</dbReference>
<name>A0A7I7ZTQ6_9MYCO</name>
<dbReference type="EMBL" id="POTM01000065">
    <property type="protein sequence ID" value="TLH59484.1"/>
    <property type="molecule type" value="Genomic_DNA"/>
</dbReference>
<dbReference type="InterPro" id="IPR012296">
    <property type="entry name" value="Nuclease_put_TT1808"/>
</dbReference>
<proteinExistence type="predicted"/>
<keyword evidence="2" id="KW-1185">Reference proteome</keyword>
<dbReference type="InterPro" id="IPR008538">
    <property type="entry name" value="Uma2"/>
</dbReference>
<sequence length="191" mass="20534">MGAVTATTGGFPVSGSGPLTVRDLEGMPDDGRRYELIDGVLIVSPAPGTRHQTMVIKLGGLLDTACPDEFVVLAAPYAVHHGDEIELQPDVLVGRFEDFTEKDLPKPPVLAVEVLSPSTALNDLNTKKAAYERLGVQSYWVIDPDQVRLTVFELRDGSYAETASVTGSEAHDAAHPFPVRIVPIDLLGRFA</sequence>
<organism evidence="1 2">
    <name type="scientific">Mycolicibacterium phocaicum</name>
    <dbReference type="NCBI Taxonomy" id="319706"/>
    <lineage>
        <taxon>Bacteria</taxon>
        <taxon>Bacillati</taxon>
        <taxon>Actinomycetota</taxon>
        <taxon>Actinomycetes</taxon>
        <taxon>Mycobacteriales</taxon>
        <taxon>Mycobacteriaceae</taxon>
        <taxon>Mycolicibacterium</taxon>
    </lineage>
</organism>
<dbReference type="RefSeq" id="WP_138251252.1">
    <property type="nucleotide sequence ID" value="NZ_AP022616.1"/>
</dbReference>
<gene>
    <name evidence="1" type="ORF">C1S79_27345</name>
</gene>
<evidence type="ECO:0000313" key="2">
    <source>
        <dbReference type="Proteomes" id="UP000309984"/>
    </source>
</evidence>
<dbReference type="PANTHER" id="PTHR34107">
    <property type="entry name" value="SLL0198 PROTEIN-RELATED"/>
    <property type="match status" value="1"/>
</dbReference>
<dbReference type="Pfam" id="PF05685">
    <property type="entry name" value="Uma2"/>
    <property type="match status" value="1"/>
</dbReference>
<dbReference type="Gene3D" id="3.90.1570.10">
    <property type="entry name" value="tt1808, chain A"/>
    <property type="match status" value="1"/>
</dbReference>
<dbReference type="CDD" id="cd06260">
    <property type="entry name" value="DUF820-like"/>
    <property type="match status" value="1"/>
</dbReference>
<dbReference type="SUPFAM" id="SSF52980">
    <property type="entry name" value="Restriction endonuclease-like"/>
    <property type="match status" value="1"/>
</dbReference>